<organism evidence="4">
    <name type="scientific">Candidatus Kentrum sp. TC</name>
    <dbReference type="NCBI Taxonomy" id="2126339"/>
    <lineage>
        <taxon>Bacteria</taxon>
        <taxon>Pseudomonadati</taxon>
        <taxon>Pseudomonadota</taxon>
        <taxon>Gammaproteobacteria</taxon>
        <taxon>Candidatus Kentrum</taxon>
    </lineage>
</organism>
<evidence type="ECO:0000256" key="2">
    <source>
        <dbReference type="ARBA" id="ARBA00007637"/>
    </source>
</evidence>
<evidence type="ECO:0000259" key="3">
    <source>
        <dbReference type="Pfam" id="PF01370"/>
    </source>
</evidence>
<dbReference type="Gene3D" id="3.90.25.10">
    <property type="entry name" value="UDP-galactose 4-epimerase, domain 1"/>
    <property type="match status" value="1"/>
</dbReference>
<accession>A0A450Z0Z7</accession>
<feature type="domain" description="NAD-dependent epimerase/dehydratase" evidence="3">
    <location>
        <begin position="5"/>
        <end position="227"/>
    </location>
</feature>
<dbReference type="InterPro" id="IPR001509">
    <property type="entry name" value="Epimerase_deHydtase"/>
</dbReference>
<dbReference type="InterPro" id="IPR036291">
    <property type="entry name" value="NAD(P)-bd_dom_sf"/>
</dbReference>
<dbReference type="Pfam" id="PF01370">
    <property type="entry name" value="Epimerase"/>
    <property type="match status" value="1"/>
</dbReference>
<gene>
    <name evidence="4" type="ORF">BECKTC1821E_GA0114239_10862</name>
</gene>
<evidence type="ECO:0000256" key="1">
    <source>
        <dbReference type="ARBA" id="ARBA00005125"/>
    </source>
</evidence>
<protein>
    <submittedName>
        <fullName evidence="4">Nucleoside-diphosphate-sugar epimerase</fullName>
    </submittedName>
</protein>
<dbReference type="AlphaFoldDB" id="A0A450Z0Z7"/>
<sequence>MKTCLIIGIDGFTGKYVGEIFEREGYNVVGTVLTIGDGDAAPRRIHKMDLLDYDNIRDVVGKANPDIVVHLAGISFVVSKTFSSFYEVHIMGTRNLLSALVDGEAPVSKVILASSGQIYGAARNATEGTRPSPMNDYSVSKLAMEYMAMTWMDKLPIIITRPFNYIGIGQAPHFAIPKILSAFIRKDPVLPLGRTDVRRDFSDVRFVARCYLALAEKGAPGEIYNIASGRAVSLEHIIGELAGISGFHPEIARDERFVRGNEPDTITGNCNKLMSLDNAPEHIPMEETLAWMYRNENRD</sequence>
<evidence type="ECO:0000313" key="4">
    <source>
        <dbReference type="EMBL" id="VFK47505.1"/>
    </source>
</evidence>
<dbReference type="SUPFAM" id="SSF51735">
    <property type="entry name" value="NAD(P)-binding Rossmann-fold domains"/>
    <property type="match status" value="1"/>
</dbReference>
<dbReference type="Gene3D" id="3.40.50.720">
    <property type="entry name" value="NAD(P)-binding Rossmann-like Domain"/>
    <property type="match status" value="1"/>
</dbReference>
<comment type="pathway">
    <text evidence="1">Bacterial outer membrane biogenesis; LPS O-antigen biosynthesis.</text>
</comment>
<dbReference type="EMBL" id="CAADFT010000086">
    <property type="protein sequence ID" value="VFK47505.1"/>
    <property type="molecule type" value="Genomic_DNA"/>
</dbReference>
<name>A0A450Z0Z7_9GAMM</name>
<reference evidence="4" key="1">
    <citation type="submission" date="2019-02" db="EMBL/GenBank/DDBJ databases">
        <authorList>
            <person name="Gruber-Vodicka R. H."/>
            <person name="Seah K. B. B."/>
        </authorList>
    </citation>
    <scope>NUCLEOTIDE SEQUENCE</scope>
    <source>
        <strain evidence="4">BECK_BZ125</strain>
    </source>
</reference>
<proteinExistence type="inferred from homology"/>
<comment type="similarity">
    <text evidence="2">Belongs to the NAD(P)-dependent epimerase/dehydratase family.</text>
</comment>
<dbReference type="PANTHER" id="PTHR43000">
    <property type="entry name" value="DTDP-D-GLUCOSE 4,6-DEHYDRATASE-RELATED"/>
    <property type="match status" value="1"/>
</dbReference>